<reference evidence="3 4" key="1">
    <citation type="submission" date="2021-01" db="EMBL/GenBank/DDBJ databases">
        <title>Roseomonas sp. nov, a bacterium isolated from an oil production mixture in Yumen Oilfield.</title>
        <authorList>
            <person name="Wu D."/>
        </authorList>
    </citation>
    <scope>NUCLEOTIDE SEQUENCE [LARGE SCALE GENOMIC DNA]</scope>
    <source>
        <strain evidence="3 4">ROY-5-3</strain>
    </source>
</reference>
<dbReference type="InterPro" id="IPR000335">
    <property type="entry name" value="Bleomycin-R"/>
</dbReference>
<dbReference type="InterPro" id="IPR037523">
    <property type="entry name" value="VOC_core"/>
</dbReference>
<protein>
    <submittedName>
        <fullName evidence="3">VOC family protein</fullName>
    </submittedName>
</protein>
<comment type="caution">
    <text evidence="3">The sequence shown here is derived from an EMBL/GenBank/DDBJ whole genome shotgun (WGS) entry which is preliminary data.</text>
</comment>
<dbReference type="Proteomes" id="UP000689967">
    <property type="component" value="Unassembled WGS sequence"/>
</dbReference>
<evidence type="ECO:0000256" key="1">
    <source>
        <dbReference type="ARBA" id="ARBA00023251"/>
    </source>
</evidence>
<proteinExistence type="predicted"/>
<evidence type="ECO:0000259" key="2">
    <source>
        <dbReference type="PROSITE" id="PS51819"/>
    </source>
</evidence>
<name>A0ABS6H2H1_9PROT</name>
<sequence>MTDLAQCIPVLASLNMAETLDFYRDRLGFGGEAYGDNYAIVKRDAMELHFWLSTDRSHPEHTSCYIRGGQVPALHAEFSAAGVPGLSPFELRPWNMHEFHLIDPHGNLLRFGCAEV</sequence>
<evidence type="ECO:0000313" key="4">
    <source>
        <dbReference type="Proteomes" id="UP000689967"/>
    </source>
</evidence>
<dbReference type="CDD" id="cd08349">
    <property type="entry name" value="BLMA_like"/>
    <property type="match status" value="1"/>
</dbReference>
<dbReference type="RefSeq" id="WP_216873159.1">
    <property type="nucleotide sequence ID" value="NZ_JAERQM010000001.1"/>
</dbReference>
<dbReference type="EMBL" id="JAERQM010000001">
    <property type="protein sequence ID" value="MBU8542867.1"/>
    <property type="molecule type" value="Genomic_DNA"/>
</dbReference>
<evidence type="ECO:0000313" key="3">
    <source>
        <dbReference type="EMBL" id="MBU8542867.1"/>
    </source>
</evidence>
<keyword evidence="1" id="KW-0046">Antibiotic resistance</keyword>
<dbReference type="Pfam" id="PF00903">
    <property type="entry name" value="Glyoxalase"/>
    <property type="match status" value="1"/>
</dbReference>
<dbReference type="InterPro" id="IPR004360">
    <property type="entry name" value="Glyas_Fos-R_dOase_dom"/>
</dbReference>
<gene>
    <name evidence="3" type="ORF">JJQ90_04085</name>
</gene>
<accession>A0ABS6H2H1</accession>
<keyword evidence="4" id="KW-1185">Reference proteome</keyword>
<organism evidence="3 4">
    <name type="scientific">Falsiroseomonas oleicola</name>
    <dbReference type="NCBI Taxonomy" id="2801474"/>
    <lineage>
        <taxon>Bacteria</taxon>
        <taxon>Pseudomonadati</taxon>
        <taxon>Pseudomonadota</taxon>
        <taxon>Alphaproteobacteria</taxon>
        <taxon>Acetobacterales</taxon>
        <taxon>Roseomonadaceae</taxon>
        <taxon>Falsiroseomonas</taxon>
    </lineage>
</organism>
<feature type="domain" description="VOC" evidence="2">
    <location>
        <begin position="3"/>
        <end position="114"/>
    </location>
</feature>
<dbReference type="PROSITE" id="PS51819">
    <property type="entry name" value="VOC"/>
    <property type="match status" value="1"/>
</dbReference>